<dbReference type="GO" id="GO:0006260">
    <property type="term" value="P:DNA replication"/>
    <property type="evidence" value="ECO:0007669"/>
    <property type="project" value="UniProtKB-KW"/>
</dbReference>
<dbReference type="SUPFAM" id="SSF52540">
    <property type="entry name" value="P-loop containing nucleoside triphosphate hydrolases"/>
    <property type="match status" value="1"/>
</dbReference>
<reference evidence="10" key="1">
    <citation type="journal article" date="2013" name="Syst. Appl. Microbiol.">
        <title>New insights into the archaeal diversity of a hypersaline microbial mat obtained by a metagenomic approach.</title>
        <authorList>
            <person name="Lopez-Lopez A."/>
            <person name="Richter M."/>
            <person name="Pena A."/>
            <person name="Tamames J."/>
            <person name="Rossello-Mora R."/>
        </authorList>
    </citation>
    <scope>NUCLEOTIDE SEQUENCE</scope>
</reference>
<evidence type="ECO:0000256" key="1">
    <source>
        <dbReference type="ARBA" id="ARBA00004496"/>
    </source>
</evidence>
<dbReference type="Gene3D" id="1.20.1050.90">
    <property type="entry name" value="RecF/RecN/SMC, N-terminal domain"/>
    <property type="match status" value="1"/>
</dbReference>
<organism evidence="10">
    <name type="scientific">uncultured organism</name>
    <dbReference type="NCBI Taxonomy" id="155900"/>
    <lineage>
        <taxon>unclassified sequences</taxon>
        <taxon>environmental samples</taxon>
    </lineage>
</organism>
<evidence type="ECO:0000313" key="10">
    <source>
        <dbReference type="EMBL" id="AGF92900.1"/>
    </source>
</evidence>
<keyword evidence="6" id="KW-0547">Nucleotide-binding</keyword>
<evidence type="ECO:0000256" key="8">
    <source>
        <dbReference type="ARBA" id="ARBA00023125"/>
    </source>
</evidence>
<comment type="similarity">
    <text evidence="2">Belongs to the RecF family.</text>
</comment>
<dbReference type="PANTHER" id="PTHR32182">
    <property type="entry name" value="DNA REPLICATION AND REPAIR PROTEIN RECF"/>
    <property type="match status" value="1"/>
</dbReference>
<evidence type="ECO:0000256" key="3">
    <source>
        <dbReference type="ARBA" id="ARBA00020170"/>
    </source>
</evidence>
<dbReference type="InterPro" id="IPR027417">
    <property type="entry name" value="P-loop_NTPase"/>
</dbReference>
<dbReference type="HAMAP" id="MF_00365">
    <property type="entry name" value="RecF"/>
    <property type="match status" value="1"/>
</dbReference>
<evidence type="ECO:0000256" key="5">
    <source>
        <dbReference type="ARBA" id="ARBA00022705"/>
    </source>
</evidence>
<evidence type="ECO:0000256" key="2">
    <source>
        <dbReference type="ARBA" id="ARBA00008016"/>
    </source>
</evidence>
<dbReference type="GO" id="GO:0006302">
    <property type="term" value="P:double-strand break repair"/>
    <property type="evidence" value="ECO:0007669"/>
    <property type="project" value="TreeGrafter"/>
</dbReference>
<dbReference type="InterPro" id="IPR003395">
    <property type="entry name" value="RecF/RecN/SMC_N"/>
</dbReference>
<gene>
    <name evidence="10" type="ORF">FLSS-4_0019</name>
</gene>
<sequence>MKINRLKITNYRNIEELEVEPNSRLNLIFGPNGSGKTNLCEAIHFVSTGDNIKGSRQRELINWNSDYALVRLGLTNDDQVVVYLKEGEGKEIKINSKTGKQSELTSLVRTHTFIPEDLYISKGPPRRRRSLLNRHLSQLGEGYGQLLSEYNAELKKKNTLLKKDEINEEFLEVLSTRLVDLGARIIVRRVDYLDELNGLLPDIYGKFVGTDQELSLSYSEDGLAGTSEEEVKNNLSEKLERNREKELDRETSVVGPHRDKFEFFLDGKRLRTFGSQGELRTAVIATYLAYLELYERKYEDFPILVLDDILSELDRRRGEAFLENLPEEPQVFMTTATRSPSFRKLSGEFTVLKVAGGGVEKQ</sequence>
<dbReference type="EMBL" id="JX684076">
    <property type="protein sequence ID" value="AGF92900.1"/>
    <property type="molecule type" value="Genomic_DNA"/>
</dbReference>
<dbReference type="Gene3D" id="3.40.50.300">
    <property type="entry name" value="P-loop containing nucleotide triphosphate hydrolases"/>
    <property type="match status" value="1"/>
</dbReference>
<keyword evidence="7" id="KW-0067">ATP-binding</keyword>
<dbReference type="InterPro" id="IPR042174">
    <property type="entry name" value="RecF_2"/>
</dbReference>
<proteinExistence type="inferred from homology"/>
<dbReference type="GO" id="GO:0000731">
    <property type="term" value="P:DNA synthesis involved in DNA repair"/>
    <property type="evidence" value="ECO:0007669"/>
    <property type="project" value="TreeGrafter"/>
</dbReference>
<comment type="subcellular location">
    <subcellularLocation>
        <location evidence="1">Cytoplasm</location>
    </subcellularLocation>
</comment>
<accession>M1PP88</accession>
<evidence type="ECO:0000259" key="9">
    <source>
        <dbReference type="Pfam" id="PF02463"/>
    </source>
</evidence>
<dbReference type="PANTHER" id="PTHR32182:SF0">
    <property type="entry name" value="DNA REPLICATION AND REPAIR PROTEIN RECF"/>
    <property type="match status" value="1"/>
</dbReference>
<protein>
    <recommendedName>
        <fullName evidence="3">DNA replication and repair protein RecF</fullName>
    </recommendedName>
</protein>
<dbReference type="InterPro" id="IPR001238">
    <property type="entry name" value="DNA-binding_RecF"/>
</dbReference>
<dbReference type="AlphaFoldDB" id="M1PP88"/>
<dbReference type="GO" id="GO:0003697">
    <property type="term" value="F:single-stranded DNA binding"/>
    <property type="evidence" value="ECO:0007669"/>
    <property type="project" value="InterPro"/>
</dbReference>
<evidence type="ECO:0000256" key="6">
    <source>
        <dbReference type="ARBA" id="ARBA00022741"/>
    </source>
</evidence>
<dbReference type="InterPro" id="IPR018078">
    <property type="entry name" value="DNA-binding_RecF_CS"/>
</dbReference>
<dbReference type="GO" id="GO:0005524">
    <property type="term" value="F:ATP binding"/>
    <property type="evidence" value="ECO:0007669"/>
    <property type="project" value="UniProtKB-KW"/>
</dbReference>
<dbReference type="Pfam" id="PF02463">
    <property type="entry name" value="SMC_N"/>
    <property type="match status" value="1"/>
</dbReference>
<keyword evidence="8 10" id="KW-0238">DNA-binding</keyword>
<evidence type="ECO:0000256" key="7">
    <source>
        <dbReference type="ARBA" id="ARBA00022840"/>
    </source>
</evidence>
<evidence type="ECO:0000256" key="4">
    <source>
        <dbReference type="ARBA" id="ARBA00022490"/>
    </source>
</evidence>
<dbReference type="PROSITE" id="PS00618">
    <property type="entry name" value="RECF_2"/>
    <property type="match status" value="1"/>
</dbReference>
<dbReference type="NCBIfam" id="TIGR00611">
    <property type="entry name" value="recf"/>
    <property type="match status" value="1"/>
</dbReference>
<keyword evidence="5" id="KW-0235">DNA replication</keyword>
<keyword evidence="4" id="KW-0963">Cytoplasm</keyword>
<feature type="domain" description="RecF/RecN/SMC N-terminal" evidence="9">
    <location>
        <begin position="3"/>
        <end position="338"/>
    </location>
</feature>
<name>M1PP88_9ZZZZ</name>